<dbReference type="PROSITE" id="PS51464">
    <property type="entry name" value="SIS"/>
    <property type="match status" value="1"/>
</dbReference>
<dbReference type="GO" id="GO:0097367">
    <property type="term" value="F:carbohydrate derivative binding"/>
    <property type="evidence" value="ECO:0007669"/>
    <property type="project" value="InterPro"/>
</dbReference>
<dbReference type="PANTHER" id="PTHR30514">
    <property type="entry name" value="GLUCOKINASE"/>
    <property type="match status" value="1"/>
</dbReference>
<keyword evidence="1" id="KW-0805">Transcription regulation</keyword>
<dbReference type="InterPro" id="IPR000281">
    <property type="entry name" value="HTH_RpiR"/>
</dbReference>
<dbReference type="SUPFAM" id="SSF46689">
    <property type="entry name" value="Homeodomain-like"/>
    <property type="match status" value="1"/>
</dbReference>
<protein>
    <recommendedName>
        <fullName evidence="8">RpiR family transcriptional regulator</fullName>
    </recommendedName>
</protein>
<dbReference type="GO" id="GO:1901135">
    <property type="term" value="P:carbohydrate derivative metabolic process"/>
    <property type="evidence" value="ECO:0007669"/>
    <property type="project" value="InterPro"/>
</dbReference>
<evidence type="ECO:0000313" key="6">
    <source>
        <dbReference type="EMBL" id="KIP51808.1"/>
    </source>
</evidence>
<proteinExistence type="predicted"/>
<evidence type="ECO:0000259" key="4">
    <source>
        <dbReference type="PROSITE" id="PS51071"/>
    </source>
</evidence>
<evidence type="ECO:0008006" key="8">
    <source>
        <dbReference type="Google" id="ProtNLM"/>
    </source>
</evidence>
<dbReference type="InterPro" id="IPR046348">
    <property type="entry name" value="SIS_dom_sf"/>
</dbReference>
<evidence type="ECO:0000256" key="3">
    <source>
        <dbReference type="ARBA" id="ARBA00023163"/>
    </source>
</evidence>
<reference evidence="6 7" key="1">
    <citation type="submission" date="2015-01" db="EMBL/GenBank/DDBJ databases">
        <title>Draft genome sequence of Leucobacter komagatae strain VKM ST2845.</title>
        <authorList>
            <person name="Karlyshev A.V."/>
            <person name="Kudryashova E.B."/>
        </authorList>
    </citation>
    <scope>NUCLEOTIDE SEQUENCE [LARGE SCALE GENOMIC DNA]</scope>
    <source>
        <strain evidence="6 7">VKM ST2845</strain>
    </source>
</reference>
<dbReference type="InterPro" id="IPR009057">
    <property type="entry name" value="Homeodomain-like_sf"/>
</dbReference>
<dbReference type="InterPro" id="IPR036388">
    <property type="entry name" value="WH-like_DNA-bd_sf"/>
</dbReference>
<comment type="caution">
    <text evidence="6">The sequence shown here is derived from an EMBL/GenBank/DDBJ whole genome shotgun (WGS) entry which is preliminary data.</text>
</comment>
<keyword evidence="7" id="KW-1185">Reference proteome</keyword>
<gene>
    <name evidence="6" type="ORF">SD72_13150</name>
</gene>
<dbReference type="PROSITE" id="PS51071">
    <property type="entry name" value="HTH_RPIR"/>
    <property type="match status" value="1"/>
</dbReference>
<dbReference type="AlphaFoldDB" id="A0A0D0IQM9"/>
<dbReference type="Proteomes" id="UP000032120">
    <property type="component" value="Unassembled WGS sequence"/>
</dbReference>
<dbReference type="EMBL" id="JXSQ01000022">
    <property type="protein sequence ID" value="KIP51808.1"/>
    <property type="molecule type" value="Genomic_DNA"/>
</dbReference>
<accession>A0A0D0IQM9</accession>
<organism evidence="6 7">
    <name type="scientific">Leucobacter komagatae</name>
    <dbReference type="NCBI Taxonomy" id="55969"/>
    <lineage>
        <taxon>Bacteria</taxon>
        <taxon>Bacillati</taxon>
        <taxon>Actinomycetota</taxon>
        <taxon>Actinomycetes</taxon>
        <taxon>Micrococcales</taxon>
        <taxon>Microbacteriaceae</taxon>
        <taxon>Leucobacter</taxon>
    </lineage>
</organism>
<evidence type="ECO:0000256" key="1">
    <source>
        <dbReference type="ARBA" id="ARBA00023015"/>
    </source>
</evidence>
<name>A0A0D0IQM9_9MICO</name>
<dbReference type="CDD" id="cd05013">
    <property type="entry name" value="SIS_RpiR"/>
    <property type="match status" value="1"/>
</dbReference>
<dbReference type="InterPro" id="IPR047640">
    <property type="entry name" value="RpiR-like"/>
</dbReference>
<dbReference type="GO" id="GO:0003677">
    <property type="term" value="F:DNA binding"/>
    <property type="evidence" value="ECO:0007669"/>
    <property type="project" value="UniProtKB-KW"/>
</dbReference>
<dbReference type="InterPro" id="IPR001347">
    <property type="entry name" value="SIS_dom"/>
</dbReference>
<dbReference type="Gene3D" id="1.10.10.10">
    <property type="entry name" value="Winged helix-like DNA-binding domain superfamily/Winged helix DNA-binding domain"/>
    <property type="match status" value="1"/>
</dbReference>
<keyword evidence="3" id="KW-0804">Transcription</keyword>
<dbReference type="GO" id="GO:0003700">
    <property type="term" value="F:DNA-binding transcription factor activity"/>
    <property type="evidence" value="ECO:0007669"/>
    <property type="project" value="InterPro"/>
</dbReference>
<dbReference type="Pfam" id="PF01418">
    <property type="entry name" value="HTH_6"/>
    <property type="match status" value="1"/>
</dbReference>
<evidence type="ECO:0000259" key="5">
    <source>
        <dbReference type="PROSITE" id="PS51464"/>
    </source>
</evidence>
<sequence length="277" mass="30323">MRERMGECTPGERKVARALLAAYPVAGFETVASLAEIAGVSGATVVRFTTKLGYQGFPDFQRALRDEFEHRSASPMALYERTSRSRRAATPDDLAALGEGPAEDIRATFAGIPAHDFDTTIAALSQEKRRIWITGGRYSNFLAEYLGASLQQLRPAVQMVPSMASVRGAALADFGPKDLLIAFDFRRYELATRDLVRFAKSRKAFVVLITDKWVSPCASDADTVLTSVAAERGPFDSVVPVMALVEAVFEGLVEKIGSPARERMARIEETVQELDLL</sequence>
<dbReference type="Gene3D" id="3.40.50.10490">
    <property type="entry name" value="Glucose-6-phosphate isomerase like protein, domain 1"/>
    <property type="match status" value="1"/>
</dbReference>
<evidence type="ECO:0000256" key="2">
    <source>
        <dbReference type="ARBA" id="ARBA00023125"/>
    </source>
</evidence>
<dbReference type="InterPro" id="IPR035472">
    <property type="entry name" value="RpiR-like_SIS"/>
</dbReference>
<dbReference type="PANTHER" id="PTHR30514:SF18">
    <property type="entry name" value="RPIR-FAMILY TRANSCRIPTIONAL REGULATOR"/>
    <property type="match status" value="1"/>
</dbReference>
<feature type="domain" description="HTH rpiR-type" evidence="4">
    <location>
        <begin position="1"/>
        <end position="71"/>
    </location>
</feature>
<evidence type="ECO:0000313" key="7">
    <source>
        <dbReference type="Proteomes" id="UP000032120"/>
    </source>
</evidence>
<keyword evidence="2" id="KW-0238">DNA-binding</keyword>
<dbReference type="Pfam" id="PF01380">
    <property type="entry name" value="SIS"/>
    <property type="match status" value="1"/>
</dbReference>
<feature type="domain" description="SIS" evidence="5">
    <location>
        <begin position="120"/>
        <end position="258"/>
    </location>
</feature>
<dbReference type="SUPFAM" id="SSF53697">
    <property type="entry name" value="SIS domain"/>
    <property type="match status" value="1"/>
</dbReference>